<sequence>MKTVLSYCSARMFLKGLLPMIAMSPGHSEGAVNDNDLQRHAGFTIEPSNQWGSTLSVQPKRAADVLTKHVVAAIALVAGILALPLLDLVVPATTTSEARPEVIRGSPIASVLLELQEGG</sequence>
<keyword evidence="1" id="KW-0812">Transmembrane</keyword>
<feature type="transmembrane region" description="Helical" evidence="1">
    <location>
        <begin position="70"/>
        <end position="90"/>
    </location>
</feature>
<reference evidence="2" key="1">
    <citation type="submission" date="2021-01" db="EMBL/GenBank/DDBJ databases">
        <title>Microvirga sp.</title>
        <authorList>
            <person name="Kim M.K."/>
        </authorList>
    </citation>
    <scope>NUCLEOTIDE SEQUENCE</scope>
    <source>
        <strain evidence="2">5420S-16</strain>
    </source>
</reference>
<keyword evidence="1" id="KW-1133">Transmembrane helix</keyword>
<name>A0A936ZJ43_9HYPH</name>
<proteinExistence type="predicted"/>
<keyword evidence="1" id="KW-0472">Membrane</keyword>
<gene>
    <name evidence="2" type="ORF">JKG68_29495</name>
</gene>
<keyword evidence="3" id="KW-1185">Reference proteome</keyword>
<dbReference type="AlphaFoldDB" id="A0A936ZJ43"/>
<evidence type="ECO:0000313" key="2">
    <source>
        <dbReference type="EMBL" id="MBL0408034.1"/>
    </source>
</evidence>
<evidence type="ECO:0000313" key="3">
    <source>
        <dbReference type="Proteomes" id="UP000605848"/>
    </source>
</evidence>
<dbReference type="Proteomes" id="UP000605848">
    <property type="component" value="Unassembled WGS sequence"/>
</dbReference>
<dbReference type="RefSeq" id="WP_202065686.1">
    <property type="nucleotide sequence ID" value="NZ_JAEQMY010000139.1"/>
</dbReference>
<dbReference type="EMBL" id="JAEQMY010000139">
    <property type="protein sequence ID" value="MBL0408034.1"/>
    <property type="molecule type" value="Genomic_DNA"/>
</dbReference>
<accession>A0A936ZJ43</accession>
<comment type="caution">
    <text evidence="2">The sequence shown here is derived from an EMBL/GenBank/DDBJ whole genome shotgun (WGS) entry which is preliminary data.</text>
</comment>
<organism evidence="2 3">
    <name type="scientific">Microvirga aerilata</name>
    <dbReference type="NCBI Taxonomy" id="670292"/>
    <lineage>
        <taxon>Bacteria</taxon>
        <taxon>Pseudomonadati</taxon>
        <taxon>Pseudomonadota</taxon>
        <taxon>Alphaproteobacteria</taxon>
        <taxon>Hyphomicrobiales</taxon>
        <taxon>Methylobacteriaceae</taxon>
        <taxon>Microvirga</taxon>
    </lineage>
</organism>
<evidence type="ECO:0000256" key="1">
    <source>
        <dbReference type="SAM" id="Phobius"/>
    </source>
</evidence>
<protein>
    <submittedName>
        <fullName evidence="2">Uncharacterized protein</fullName>
    </submittedName>
</protein>